<sequence length="73" mass="7867">MKSVVGVTGTRRLVADGDSDGHADRFWAGALAASAAREAPASYEYTALPSARSRFAGVIDDDDEPENRRRGIW</sequence>
<accession>A0A099EXT3</accession>
<reference evidence="1 2" key="2">
    <citation type="submission" date="2014-10" db="EMBL/GenBank/DDBJ databases">
        <title>Paracoccus sanguinis sp. nov., isolated from clinical specimens of New York State patients.</title>
        <authorList>
            <person name="Mingle L.A."/>
            <person name="Cole J.A."/>
            <person name="Lapierre P."/>
            <person name="Musser K.A."/>
        </authorList>
    </citation>
    <scope>NUCLEOTIDE SEQUENCE [LARGE SCALE GENOMIC DNA]</scope>
    <source>
        <strain evidence="1 2">HAMBI 3106</strain>
    </source>
</reference>
<keyword evidence="2" id="KW-1185">Reference proteome</keyword>
<dbReference type="STRING" id="690417.IC63_13540"/>
<dbReference type="Proteomes" id="UP000029917">
    <property type="component" value="Unassembled WGS sequence"/>
</dbReference>
<dbReference type="RefSeq" id="WP_036721003.1">
    <property type="nucleotide sequence ID" value="NZ_JRKS01000054.1"/>
</dbReference>
<evidence type="ECO:0000313" key="1">
    <source>
        <dbReference type="EMBL" id="KGJ03250.1"/>
    </source>
</evidence>
<dbReference type="AlphaFoldDB" id="A0A099EXT3"/>
<reference evidence="1 2" key="1">
    <citation type="submission" date="2014-09" db="EMBL/GenBank/DDBJ databases">
        <authorList>
            <person name="McGinnis J.M."/>
            <person name="Wolfgang W.J."/>
        </authorList>
    </citation>
    <scope>NUCLEOTIDE SEQUENCE [LARGE SCALE GENOMIC DNA]</scope>
    <source>
        <strain evidence="1 2">HAMBI 3106</strain>
    </source>
</reference>
<dbReference type="EMBL" id="JRKS01000054">
    <property type="protein sequence ID" value="KGJ03250.1"/>
    <property type="molecule type" value="Genomic_DNA"/>
</dbReference>
<gene>
    <name evidence="1" type="ORF">IC63_13540</name>
</gene>
<name>A0A099EXT3_9RHOB</name>
<protein>
    <submittedName>
        <fullName evidence="1">Uncharacterized protein</fullName>
    </submittedName>
</protein>
<organism evidence="1 2">
    <name type="scientific">Paracoccus sphaerophysae</name>
    <dbReference type="NCBI Taxonomy" id="690417"/>
    <lineage>
        <taxon>Bacteria</taxon>
        <taxon>Pseudomonadati</taxon>
        <taxon>Pseudomonadota</taxon>
        <taxon>Alphaproteobacteria</taxon>
        <taxon>Rhodobacterales</taxon>
        <taxon>Paracoccaceae</taxon>
        <taxon>Paracoccus</taxon>
    </lineage>
</organism>
<comment type="caution">
    <text evidence="1">The sequence shown here is derived from an EMBL/GenBank/DDBJ whole genome shotgun (WGS) entry which is preliminary data.</text>
</comment>
<proteinExistence type="predicted"/>
<evidence type="ECO:0000313" key="2">
    <source>
        <dbReference type="Proteomes" id="UP000029917"/>
    </source>
</evidence>